<accession>A0A067RTW5</accession>
<evidence type="ECO:0000313" key="2">
    <source>
        <dbReference type="EMBL" id="KDR24255.1"/>
    </source>
</evidence>
<evidence type="ECO:0000256" key="1">
    <source>
        <dbReference type="SAM" id="MobiDB-lite"/>
    </source>
</evidence>
<proteinExistence type="predicted"/>
<dbReference type="InParanoid" id="A0A067RTW5"/>
<keyword evidence="3" id="KW-1185">Reference proteome</keyword>
<feature type="region of interest" description="Disordered" evidence="1">
    <location>
        <begin position="1"/>
        <end position="26"/>
    </location>
</feature>
<dbReference type="Proteomes" id="UP000027135">
    <property type="component" value="Unassembled WGS sequence"/>
</dbReference>
<gene>
    <name evidence="2" type="ORF">L798_06723</name>
</gene>
<reference evidence="2 3" key="1">
    <citation type="journal article" date="2014" name="Nat. Commun.">
        <title>Molecular traces of alternative social organization in a termite genome.</title>
        <authorList>
            <person name="Terrapon N."/>
            <person name="Li C."/>
            <person name="Robertson H.M."/>
            <person name="Ji L."/>
            <person name="Meng X."/>
            <person name="Booth W."/>
            <person name="Chen Z."/>
            <person name="Childers C.P."/>
            <person name="Glastad K.M."/>
            <person name="Gokhale K."/>
            <person name="Gowin J."/>
            <person name="Gronenberg W."/>
            <person name="Hermansen R.A."/>
            <person name="Hu H."/>
            <person name="Hunt B.G."/>
            <person name="Huylmans A.K."/>
            <person name="Khalil S.M."/>
            <person name="Mitchell R.D."/>
            <person name="Munoz-Torres M.C."/>
            <person name="Mustard J.A."/>
            <person name="Pan H."/>
            <person name="Reese J.T."/>
            <person name="Scharf M.E."/>
            <person name="Sun F."/>
            <person name="Vogel H."/>
            <person name="Xiao J."/>
            <person name="Yang W."/>
            <person name="Yang Z."/>
            <person name="Yang Z."/>
            <person name="Zhou J."/>
            <person name="Zhu J."/>
            <person name="Brent C.S."/>
            <person name="Elsik C.G."/>
            <person name="Goodisman M.A."/>
            <person name="Liberles D.A."/>
            <person name="Roe R.M."/>
            <person name="Vargo E.L."/>
            <person name="Vilcinskas A."/>
            <person name="Wang J."/>
            <person name="Bornberg-Bauer E."/>
            <person name="Korb J."/>
            <person name="Zhang G."/>
            <person name="Liebig J."/>
        </authorList>
    </citation>
    <scope>NUCLEOTIDE SEQUENCE [LARGE SCALE GENOMIC DNA]</scope>
    <source>
        <tissue evidence="2">Whole organism</tissue>
    </source>
</reference>
<feature type="compositionally biased region" description="Low complexity" evidence="1">
    <location>
        <begin position="14"/>
        <end position="26"/>
    </location>
</feature>
<dbReference type="EMBL" id="KK852423">
    <property type="protein sequence ID" value="KDR24255.1"/>
    <property type="molecule type" value="Genomic_DNA"/>
</dbReference>
<evidence type="ECO:0000313" key="3">
    <source>
        <dbReference type="Proteomes" id="UP000027135"/>
    </source>
</evidence>
<name>A0A067RTW5_ZOONE</name>
<organism evidence="2 3">
    <name type="scientific">Zootermopsis nevadensis</name>
    <name type="common">Dampwood termite</name>
    <dbReference type="NCBI Taxonomy" id="136037"/>
    <lineage>
        <taxon>Eukaryota</taxon>
        <taxon>Metazoa</taxon>
        <taxon>Ecdysozoa</taxon>
        <taxon>Arthropoda</taxon>
        <taxon>Hexapoda</taxon>
        <taxon>Insecta</taxon>
        <taxon>Pterygota</taxon>
        <taxon>Neoptera</taxon>
        <taxon>Polyneoptera</taxon>
        <taxon>Dictyoptera</taxon>
        <taxon>Blattodea</taxon>
        <taxon>Blattoidea</taxon>
        <taxon>Termitoidae</taxon>
        <taxon>Termopsidae</taxon>
        <taxon>Zootermopsis</taxon>
    </lineage>
</organism>
<protein>
    <submittedName>
        <fullName evidence="2">Uncharacterized protein</fullName>
    </submittedName>
</protein>
<sequence length="84" mass="9280">MAEEGNCESSPAGPSSTPAVVTTTPEPKLEMSSYMKQLMAEKQKLEEETGPDLQLAHRLLTTANCFTYPDTTFIFLRCQACFSK</sequence>
<dbReference type="AlphaFoldDB" id="A0A067RTW5"/>